<organism evidence="1">
    <name type="scientific">Deinococcus sonorensis KR-87</name>
    <dbReference type="NCBI Taxonomy" id="694439"/>
    <lineage>
        <taxon>Bacteria</taxon>
        <taxon>Thermotogati</taxon>
        <taxon>Deinococcota</taxon>
        <taxon>Deinococci</taxon>
        <taxon>Deinococcales</taxon>
        <taxon>Deinococcaceae</taxon>
        <taxon>Deinococcus</taxon>
    </lineage>
</organism>
<name>A0AAU7U862_9DEIO</name>
<dbReference type="RefSeq" id="WP_350242285.1">
    <property type="nucleotide sequence ID" value="NZ_CP158298.1"/>
</dbReference>
<dbReference type="EMBL" id="CP158298">
    <property type="protein sequence ID" value="XBV84249.1"/>
    <property type="molecule type" value="Genomic_DNA"/>
</dbReference>
<reference evidence="1" key="1">
    <citation type="submission" date="2024-06" db="EMBL/GenBank/DDBJ databases">
        <title>Draft Genome Sequence of Deinococcus sonorensis Type Strain KR-87, a Biofilm Producing Representative of the Genus Deinococcus.</title>
        <authorList>
            <person name="Boren L.S."/>
            <person name="Grosso R.A."/>
            <person name="Hugenberg-Cox A.N."/>
            <person name="Hill J.T.E."/>
            <person name="Albert C.M."/>
            <person name="Tuohy J.M."/>
        </authorList>
    </citation>
    <scope>NUCLEOTIDE SEQUENCE</scope>
    <source>
        <strain evidence="1">KR-87</strain>
        <plasmid evidence="1">pDson03</plasmid>
    </source>
</reference>
<evidence type="ECO:0000313" key="1">
    <source>
        <dbReference type="EMBL" id="XBV84249.1"/>
    </source>
</evidence>
<keyword evidence="1" id="KW-0614">Plasmid</keyword>
<geneLocation type="plasmid" evidence="1">
    <name>pDson03</name>
</geneLocation>
<accession>A0AAU7U862</accession>
<sequence>MKVYVYTAAGMFEGELVQNGPAGHGDEDINRLRQAVGLGGGNYLALRDARIVVNGESSIRPIVVIPMGAIQGIGTGDATARPSGIPGLDD</sequence>
<gene>
    <name evidence="1" type="ORF">ABOD76_04105</name>
</gene>
<proteinExistence type="predicted"/>
<dbReference type="AlphaFoldDB" id="A0AAU7U862"/>
<protein>
    <submittedName>
        <fullName evidence="1">Uncharacterized protein</fullName>
    </submittedName>
</protein>
<dbReference type="KEGG" id="dsc:ABOD76_04105"/>